<dbReference type="STRING" id="1168035.SAMN05444280_11950"/>
<evidence type="ECO:0000256" key="1">
    <source>
        <dbReference type="SAM" id="SignalP"/>
    </source>
</evidence>
<sequence>MKKLILLFIITTFCLGGSAQDLNYAKEVVKTLSSPEFKGRGYVGNGHKIAAKYISKQYADIGLKSFGKNYFQPFEINANTFPSKMELKLNGETLIPGEDYIIDPKSASLKGEFPVVVIREKDLLNKTKLADVVRNSSGKVLIIDETNSEVEDAEDKKTIKEVVDYLKFSPEVPSVATIIYTDKKLTWSGSTIQKPKTSFIVNKKLNLKSISEVSIKVKARLITCETNNVVGYLEGTEKPDSFLVVLGHYDHLGKMGSKMYIPGANDNASGISMLLSLAKYYKENPHKYSIVFIALGAEEMGILGAKYYVKNPLFDLDRIRFLVNFDMAGTGDEGIKVVNGTVFRKEFDLLNELNKQNNYIHSVNIRGESCNSDHCMFYQQGVPSFFIYTMGGIQAYHDIYDRFETLPFTAFEGYSELMINFFDTFE</sequence>
<dbReference type="Gene3D" id="3.40.630.10">
    <property type="entry name" value="Zn peptidases"/>
    <property type="match status" value="1"/>
</dbReference>
<protein>
    <submittedName>
        <fullName evidence="3">Peptidase family M28</fullName>
    </submittedName>
</protein>
<reference evidence="3 4" key="1">
    <citation type="submission" date="2016-11" db="EMBL/GenBank/DDBJ databases">
        <authorList>
            <person name="Jaros S."/>
            <person name="Januszkiewicz K."/>
            <person name="Wedrychowicz H."/>
        </authorList>
    </citation>
    <scope>NUCLEOTIDE SEQUENCE [LARGE SCALE GENOMIC DNA]</scope>
    <source>
        <strain evidence="3 4">DSM 27063</strain>
    </source>
</reference>
<organism evidence="3 4">
    <name type="scientific">Tangfeifania diversioriginum</name>
    <dbReference type="NCBI Taxonomy" id="1168035"/>
    <lineage>
        <taxon>Bacteria</taxon>
        <taxon>Pseudomonadati</taxon>
        <taxon>Bacteroidota</taxon>
        <taxon>Bacteroidia</taxon>
        <taxon>Marinilabiliales</taxon>
        <taxon>Prolixibacteraceae</taxon>
        <taxon>Tangfeifania</taxon>
    </lineage>
</organism>
<gene>
    <name evidence="3" type="ORF">SAMN05444280_11950</name>
</gene>
<dbReference type="AlphaFoldDB" id="A0A1M6J9L2"/>
<dbReference type="PANTHER" id="PTHR12147:SF26">
    <property type="entry name" value="PEPTIDASE M28 DOMAIN-CONTAINING PROTEIN"/>
    <property type="match status" value="1"/>
</dbReference>
<dbReference type="GO" id="GO:0006508">
    <property type="term" value="P:proteolysis"/>
    <property type="evidence" value="ECO:0007669"/>
    <property type="project" value="InterPro"/>
</dbReference>
<dbReference type="OrthoDB" id="9764939at2"/>
<dbReference type="SUPFAM" id="SSF53187">
    <property type="entry name" value="Zn-dependent exopeptidases"/>
    <property type="match status" value="1"/>
</dbReference>
<dbReference type="PANTHER" id="PTHR12147">
    <property type="entry name" value="METALLOPEPTIDASE M28 FAMILY MEMBER"/>
    <property type="match status" value="1"/>
</dbReference>
<dbReference type="Proteomes" id="UP000184050">
    <property type="component" value="Unassembled WGS sequence"/>
</dbReference>
<name>A0A1M6J9L2_9BACT</name>
<dbReference type="EMBL" id="FQZE01000019">
    <property type="protein sequence ID" value="SHJ43341.1"/>
    <property type="molecule type" value="Genomic_DNA"/>
</dbReference>
<keyword evidence="4" id="KW-1185">Reference proteome</keyword>
<dbReference type="RefSeq" id="WP_073170034.1">
    <property type="nucleotide sequence ID" value="NZ_FQZE01000019.1"/>
</dbReference>
<evidence type="ECO:0000259" key="2">
    <source>
        <dbReference type="Pfam" id="PF04389"/>
    </source>
</evidence>
<keyword evidence="1" id="KW-0732">Signal</keyword>
<feature type="chain" id="PRO_5012884008" evidence="1">
    <location>
        <begin position="20"/>
        <end position="426"/>
    </location>
</feature>
<accession>A0A1M6J9L2</accession>
<dbReference type="Pfam" id="PF04389">
    <property type="entry name" value="Peptidase_M28"/>
    <property type="match status" value="1"/>
</dbReference>
<dbReference type="GO" id="GO:0008235">
    <property type="term" value="F:metalloexopeptidase activity"/>
    <property type="evidence" value="ECO:0007669"/>
    <property type="project" value="InterPro"/>
</dbReference>
<dbReference type="Gene3D" id="3.50.30.30">
    <property type="match status" value="1"/>
</dbReference>
<dbReference type="InterPro" id="IPR045175">
    <property type="entry name" value="M28_fam"/>
</dbReference>
<feature type="domain" description="Peptidase M28" evidence="2">
    <location>
        <begin position="228"/>
        <end position="420"/>
    </location>
</feature>
<feature type="signal peptide" evidence="1">
    <location>
        <begin position="1"/>
        <end position="19"/>
    </location>
</feature>
<proteinExistence type="predicted"/>
<dbReference type="InterPro" id="IPR007484">
    <property type="entry name" value="Peptidase_M28"/>
</dbReference>
<evidence type="ECO:0000313" key="4">
    <source>
        <dbReference type="Proteomes" id="UP000184050"/>
    </source>
</evidence>
<evidence type="ECO:0000313" key="3">
    <source>
        <dbReference type="EMBL" id="SHJ43341.1"/>
    </source>
</evidence>